<sequence>MIEMIIIIIAFLIIVLLEMKNIISSKNKLKVAGIFSFFILISLILSLLLSMNKRPLSPADLIEMIFNMLGVK</sequence>
<dbReference type="AlphaFoldDB" id="A0A1M6CKW1"/>
<organism evidence="2 3">
    <name type="scientific">Clostridium amylolyticum</name>
    <dbReference type="NCBI Taxonomy" id="1121298"/>
    <lineage>
        <taxon>Bacteria</taxon>
        <taxon>Bacillati</taxon>
        <taxon>Bacillota</taxon>
        <taxon>Clostridia</taxon>
        <taxon>Eubacteriales</taxon>
        <taxon>Clostridiaceae</taxon>
        <taxon>Clostridium</taxon>
    </lineage>
</organism>
<dbReference type="STRING" id="1121298.SAMN05444401_1155"/>
<gene>
    <name evidence="2" type="ORF">SAMN05444401_1155</name>
</gene>
<proteinExistence type="predicted"/>
<protein>
    <submittedName>
        <fullName evidence="2">Uncharacterized protein</fullName>
    </submittedName>
</protein>
<dbReference type="EMBL" id="FQZO01000001">
    <property type="protein sequence ID" value="SHI61599.1"/>
    <property type="molecule type" value="Genomic_DNA"/>
</dbReference>
<keyword evidence="1" id="KW-1133">Transmembrane helix</keyword>
<keyword evidence="1" id="KW-0472">Membrane</keyword>
<name>A0A1M6CKW1_9CLOT</name>
<evidence type="ECO:0000256" key="1">
    <source>
        <dbReference type="SAM" id="Phobius"/>
    </source>
</evidence>
<accession>A0A1M6CKW1</accession>
<keyword evidence="3" id="KW-1185">Reference proteome</keyword>
<evidence type="ECO:0000313" key="2">
    <source>
        <dbReference type="EMBL" id="SHI61599.1"/>
    </source>
</evidence>
<evidence type="ECO:0000313" key="3">
    <source>
        <dbReference type="Proteomes" id="UP000184080"/>
    </source>
</evidence>
<feature type="transmembrane region" description="Helical" evidence="1">
    <location>
        <begin position="5"/>
        <end position="23"/>
    </location>
</feature>
<keyword evidence="1" id="KW-0812">Transmembrane</keyword>
<feature type="transmembrane region" description="Helical" evidence="1">
    <location>
        <begin position="29"/>
        <end position="49"/>
    </location>
</feature>
<dbReference type="Proteomes" id="UP000184080">
    <property type="component" value="Unassembled WGS sequence"/>
</dbReference>
<reference evidence="2 3" key="1">
    <citation type="submission" date="2016-11" db="EMBL/GenBank/DDBJ databases">
        <authorList>
            <person name="Jaros S."/>
            <person name="Januszkiewicz K."/>
            <person name="Wedrychowicz H."/>
        </authorList>
    </citation>
    <scope>NUCLEOTIDE SEQUENCE [LARGE SCALE GENOMIC DNA]</scope>
    <source>
        <strain evidence="2 3">DSM 21864</strain>
    </source>
</reference>